<keyword evidence="1" id="KW-1133">Transmembrane helix</keyword>
<organism evidence="2 3">
    <name type="scientific">Vibrio natriegens NBRC 15636 = ATCC 14048 = DSM 759</name>
    <dbReference type="NCBI Taxonomy" id="1219067"/>
    <lineage>
        <taxon>Bacteria</taxon>
        <taxon>Pseudomonadati</taxon>
        <taxon>Pseudomonadota</taxon>
        <taxon>Gammaproteobacteria</taxon>
        <taxon>Vibrionales</taxon>
        <taxon>Vibrionaceae</taxon>
        <taxon>Vibrio</taxon>
    </lineage>
</organism>
<dbReference type="AlphaFoldDB" id="A0AAN0Y1Q0"/>
<reference evidence="2 3" key="1">
    <citation type="submission" date="2016-07" db="EMBL/GenBank/DDBJ databases">
        <title>Developing Vibrio natriegens as a novel, fast-growing host for biotechnology.</title>
        <authorList>
            <person name="Weinstock M.T."/>
            <person name="Hesek E.D."/>
            <person name="Wilson C.M."/>
            <person name="Gibson D.G."/>
        </authorList>
    </citation>
    <scope>NUCLEOTIDE SEQUENCE [LARGE SCALE GENOMIC DNA]</scope>
    <source>
        <strain evidence="2 3">ATCC 14048</strain>
    </source>
</reference>
<evidence type="ECO:0000313" key="2">
    <source>
        <dbReference type="EMBL" id="ANQ12447.1"/>
    </source>
</evidence>
<dbReference type="KEGG" id="vna:PN96_06745"/>
<name>A0AAN0Y1Q0_VIBNA</name>
<protein>
    <submittedName>
        <fullName evidence="2">Uncharacterized protein</fullName>
    </submittedName>
</protein>
<evidence type="ECO:0000313" key="3">
    <source>
        <dbReference type="Proteomes" id="UP000092741"/>
    </source>
</evidence>
<accession>A0AAN0Y1Q0</accession>
<keyword evidence="1" id="KW-0472">Membrane</keyword>
<dbReference type="EMBL" id="CP016345">
    <property type="protein sequence ID" value="ANQ12447.1"/>
    <property type="molecule type" value="Genomic_DNA"/>
</dbReference>
<sequence>MEDGDLLKIDRYLGIELVKDAVFFGALYAISREFGLFLLICFVLSSVFLVFDKRKYLQFIFKNLSVNTTRGIIFWDGHGCDVEISGFSIWSYLELTYMEGMNRRMVRIPCTVFSSTEWQQLVKYRT</sequence>
<gene>
    <name evidence="2" type="ORF">BA890_06605</name>
</gene>
<dbReference type="RefSeq" id="WP_020333122.1">
    <property type="nucleotide sequence ID" value="NZ_ATFJ01000002.1"/>
</dbReference>
<dbReference type="GeneID" id="70912485"/>
<proteinExistence type="predicted"/>
<keyword evidence="3" id="KW-1185">Reference proteome</keyword>
<feature type="transmembrane region" description="Helical" evidence="1">
    <location>
        <begin position="34"/>
        <end position="51"/>
    </location>
</feature>
<dbReference type="Proteomes" id="UP000092741">
    <property type="component" value="Chromosome 1"/>
</dbReference>
<keyword evidence="1" id="KW-0812">Transmembrane</keyword>
<evidence type="ECO:0000256" key="1">
    <source>
        <dbReference type="SAM" id="Phobius"/>
    </source>
</evidence>